<reference evidence="2 3" key="1">
    <citation type="journal article" date="2023" name="BMC Biotechnol.">
        <title>Vitis rotundifolia cv Carlos genome sequencing.</title>
        <authorList>
            <person name="Huff M."/>
            <person name="Hulse-Kemp A."/>
            <person name="Scheffler B."/>
            <person name="Youngblood R."/>
            <person name="Simpson S."/>
            <person name="Babiker E."/>
            <person name="Staton M."/>
        </authorList>
    </citation>
    <scope>NUCLEOTIDE SEQUENCE [LARGE SCALE GENOMIC DNA]</scope>
    <source>
        <tissue evidence="2">Leaf</tissue>
    </source>
</reference>
<name>A0AA39DEV9_VITRO</name>
<keyword evidence="3" id="KW-1185">Reference proteome</keyword>
<dbReference type="EMBL" id="JARBHA010000015">
    <property type="protein sequence ID" value="KAJ9681145.1"/>
    <property type="molecule type" value="Genomic_DNA"/>
</dbReference>
<dbReference type="AlphaFoldDB" id="A0AA39DEV9"/>
<proteinExistence type="predicted"/>
<organism evidence="2 3">
    <name type="scientific">Vitis rotundifolia</name>
    <name type="common">Muscadine grape</name>
    <dbReference type="NCBI Taxonomy" id="103349"/>
    <lineage>
        <taxon>Eukaryota</taxon>
        <taxon>Viridiplantae</taxon>
        <taxon>Streptophyta</taxon>
        <taxon>Embryophyta</taxon>
        <taxon>Tracheophyta</taxon>
        <taxon>Spermatophyta</taxon>
        <taxon>Magnoliopsida</taxon>
        <taxon>eudicotyledons</taxon>
        <taxon>Gunneridae</taxon>
        <taxon>Pentapetalae</taxon>
        <taxon>rosids</taxon>
        <taxon>Vitales</taxon>
        <taxon>Vitaceae</taxon>
        <taxon>Viteae</taxon>
        <taxon>Vitis</taxon>
    </lineage>
</organism>
<comment type="caution">
    <text evidence="2">The sequence shown here is derived from an EMBL/GenBank/DDBJ whole genome shotgun (WGS) entry which is preliminary data.</text>
</comment>
<dbReference type="InterPro" id="IPR007789">
    <property type="entry name" value="DUF688"/>
</dbReference>
<protein>
    <submittedName>
        <fullName evidence="2">Uncharacterized protein</fullName>
    </submittedName>
</protein>
<dbReference type="Pfam" id="PF05097">
    <property type="entry name" value="DUF688"/>
    <property type="match status" value="1"/>
</dbReference>
<dbReference type="PANTHER" id="PTHR34371">
    <property type="entry name" value="OS01G0551000 PROTEIN"/>
    <property type="match status" value="1"/>
</dbReference>
<feature type="compositionally biased region" description="Polar residues" evidence="1">
    <location>
        <begin position="1"/>
        <end position="10"/>
    </location>
</feature>
<dbReference type="Proteomes" id="UP001168098">
    <property type="component" value="Unassembled WGS sequence"/>
</dbReference>
<dbReference type="PANTHER" id="PTHR34371:SF2">
    <property type="entry name" value="DUF688 FAMILY PROTEIN"/>
    <property type="match status" value="1"/>
</dbReference>
<accession>A0AA39DEV9</accession>
<sequence length="229" mass="24939">MGSQAESDPSSIPKLPLFSIPMQEPEPSGVQTPPLQTTASVPFRWEEEPGKPRPCTALVALSKSSSARCLDPPPRLFSSDFKFSKMPSPTTVLEGPYAARSAFQCSSFSVTRDRRHSFGRGGSPERGQPGAMVLGRRGFFGGWGRKNYKGKREASRSLDLEEEGSSPATTGDCNSGGGSSVEMTRMSRSGRYLSLSQARSPFWASVYEGLKQVVPWKRSKKLKKDGLLI</sequence>
<evidence type="ECO:0000313" key="3">
    <source>
        <dbReference type="Proteomes" id="UP001168098"/>
    </source>
</evidence>
<feature type="region of interest" description="Disordered" evidence="1">
    <location>
        <begin position="1"/>
        <end position="36"/>
    </location>
</feature>
<evidence type="ECO:0000256" key="1">
    <source>
        <dbReference type="SAM" id="MobiDB-lite"/>
    </source>
</evidence>
<evidence type="ECO:0000313" key="2">
    <source>
        <dbReference type="EMBL" id="KAJ9681145.1"/>
    </source>
</evidence>
<feature type="region of interest" description="Disordered" evidence="1">
    <location>
        <begin position="151"/>
        <end position="183"/>
    </location>
</feature>
<gene>
    <name evidence="2" type="ORF">PVL29_020166</name>
</gene>
<feature type="region of interest" description="Disordered" evidence="1">
    <location>
        <begin position="114"/>
        <end position="134"/>
    </location>
</feature>